<dbReference type="InterPro" id="IPR007267">
    <property type="entry name" value="GtrA_DPMS_TM"/>
</dbReference>
<dbReference type="KEGG" id="spad:DVK44_21125"/>
<keyword evidence="3 7" id="KW-0812">Transmembrane</keyword>
<feature type="transmembrane region" description="Helical" evidence="7">
    <location>
        <begin position="68"/>
        <end position="89"/>
    </location>
</feature>
<evidence type="ECO:0000256" key="3">
    <source>
        <dbReference type="ARBA" id="ARBA00022692"/>
    </source>
</evidence>
<feature type="region of interest" description="Disordered" evidence="6">
    <location>
        <begin position="125"/>
        <end position="161"/>
    </location>
</feature>
<dbReference type="GO" id="GO:0000271">
    <property type="term" value="P:polysaccharide biosynthetic process"/>
    <property type="evidence" value="ECO:0007669"/>
    <property type="project" value="InterPro"/>
</dbReference>
<feature type="transmembrane region" description="Helical" evidence="7">
    <location>
        <begin position="95"/>
        <end position="114"/>
    </location>
</feature>
<comment type="subcellular location">
    <subcellularLocation>
        <location evidence="1">Membrane</location>
        <topology evidence="1">Multi-pass membrane protein</topology>
    </subcellularLocation>
</comment>
<dbReference type="AlphaFoldDB" id="A0A345HSR4"/>
<sequence>MKVRNQLVRFTLVGVVNTGTYYGCYLFFLHRLPYVVSHVLAFGLSMTGSFFLNSWFTYRTRPTWRKFVLFPLTNAANFVISTAGVYLLVDVLRLSSRYAPLITAAAAVPITFMVSRMIMLRPDRAPGPALAETEGPAPGQGPGPGPAPSDGDARPAASSSA</sequence>
<dbReference type="OrthoDB" id="2666802at2"/>
<reference evidence="10" key="1">
    <citation type="submission" date="2018-07" db="EMBL/GenBank/DDBJ databases">
        <authorList>
            <person name="Zhao J."/>
        </authorList>
    </citation>
    <scope>NUCLEOTIDE SEQUENCE [LARGE SCALE GENOMIC DNA]</scope>
    <source>
        <strain evidence="10">GSSD-12</strain>
    </source>
</reference>
<evidence type="ECO:0000256" key="5">
    <source>
        <dbReference type="ARBA" id="ARBA00023136"/>
    </source>
</evidence>
<organism evidence="9 10">
    <name type="scientific">Streptomyces paludis</name>
    <dbReference type="NCBI Taxonomy" id="2282738"/>
    <lineage>
        <taxon>Bacteria</taxon>
        <taxon>Bacillati</taxon>
        <taxon>Actinomycetota</taxon>
        <taxon>Actinomycetes</taxon>
        <taxon>Kitasatosporales</taxon>
        <taxon>Streptomycetaceae</taxon>
        <taxon>Streptomyces</taxon>
    </lineage>
</organism>
<dbReference type="PANTHER" id="PTHR38459">
    <property type="entry name" value="PROPHAGE BACTOPRENOL-LINKED GLUCOSE TRANSLOCASE HOMOLOG"/>
    <property type="match status" value="1"/>
</dbReference>
<dbReference type="EMBL" id="CP031194">
    <property type="protein sequence ID" value="AXG79738.1"/>
    <property type="molecule type" value="Genomic_DNA"/>
</dbReference>
<keyword evidence="4 7" id="KW-1133">Transmembrane helix</keyword>
<evidence type="ECO:0000256" key="4">
    <source>
        <dbReference type="ARBA" id="ARBA00022989"/>
    </source>
</evidence>
<evidence type="ECO:0000256" key="6">
    <source>
        <dbReference type="SAM" id="MobiDB-lite"/>
    </source>
</evidence>
<name>A0A345HSR4_9ACTN</name>
<keyword evidence="10" id="KW-1185">Reference proteome</keyword>
<accession>A0A345HSR4</accession>
<evidence type="ECO:0000256" key="7">
    <source>
        <dbReference type="SAM" id="Phobius"/>
    </source>
</evidence>
<feature type="transmembrane region" description="Helical" evidence="7">
    <location>
        <begin position="7"/>
        <end position="28"/>
    </location>
</feature>
<feature type="transmembrane region" description="Helical" evidence="7">
    <location>
        <begin position="34"/>
        <end position="56"/>
    </location>
</feature>
<gene>
    <name evidence="9" type="ORF">DVK44_21125</name>
</gene>
<dbReference type="InterPro" id="IPR051401">
    <property type="entry name" value="GtrA_CellWall_Glycosyl"/>
</dbReference>
<evidence type="ECO:0000256" key="1">
    <source>
        <dbReference type="ARBA" id="ARBA00004141"/>
    </source>
</evidence>
<evidence type="ECO:0000259" key="8">
    <source>
        <dbReference type="Pfam" id="PF04138"/>
    </source>
</evidence>
<comment type="similarity">
    <text evidence="2">Belongs to the GtrA family.</text>
</comment>
<keyword evidence="5 7" id="KW-0472">Membrane</keyword>
<protein>
    <submittedName>
        <fullName evidence="9">GtrA family protein</fullName>
    </submittedName>
</protein>
<feature type="domain" description="GtrA/DPMS transmembrane" evidence="8">
    <location>
        <begin position="9"/>
        <end position="118"/>
    </location>
</feature>
<evidence type="ECO:0000313" key="10">
    <source>
        <dbReference type="Proteomes" id="UP000253868"/>
    </source>
</evidence>
<feature type="compositionally biased region" description="Low complexity" evidence="6">
    <location>
        <begin position="148"/>
        <end position="161"/>
    </location>
</feature>
<evidence type="ECO:0000256" key="2">
    <source>
        <dbReference type="ARBA" id="ARBA00009399"/>
    </source>
</evidence>
<dbReference type="GO" id="GO:0005886">
    <property type="term" value="C:plasma membrane"/>
    <property type="evidence" value="ECO:0007669"/>
    <property type="project" value="TreeGrafter"/>
</dbReference>
<evidence type="ECO:0000313" key="9">
    <source>
        <dbReference type="EMBL" id="AXG79738.1"/>
    </source>
</evidence>
<proteinExistence type="inferred from homology"/>
<dbReference type="RefSeq" id="WP_114661067.1">
    <property type="nucleotide sequence ID" value="NZ_CP031194.1"/>
</dbReference>
<dbReference type="Pfam" id="PF04138">
    <property type="entry name" value="GtrA_DPMS_TM"/>
    <property type="match status" value="1"/>
</dbReference>
<dbReference type="PANTHER" id="PTHR38459:SF1">
    <property type="entry name" value="PROPHAGE BACTOPRENOL-LINKED GLUCOSE TRANSLOCASE HOMOLOG"/>
    <property type="match status" value="1"/>
</dbReference>
<dbReference type="Proteomes" id="UP000253868">
    <property type="component" value="Chromosome"/>
</dbReference>